<evidence type="ECO:0000313" key="4">
    <source>
        <dbReference type="Proteomes" id="UP000094600"/>
    </source>
</evidence>
<evidence type="ECO:0000313" key="1">
    <source>
        <dbReference type="EMBL" id="AOM39259.1"/>
    </source>
</evidence>
<accession>A0A2G0PWK5</accession>
<dbReference type="RefSeq" id="WP_069315030.1">
    <property type="nucleotide sequence ID" value="NZ_CAWNQJ010000049.1"/>
</dbReference>
<dbReference type="AlphaFoldDB" id="A0A2G0PWK5"/>
<dbReference type="EMBL" id="NJAI01000022">
    <property type="protein sequence ID" value="PHM51335.1"/>
    <property type="molecule type" value="Genomic_DNA"/>
</dbReference>
<organism evidence="2 5">
    <name type="scientific">Xenorhabdus hominickii</name>
    <dbReference type="NCBI Taxonomy" id="351679"/>
    <lineage>
        <taxon>Bacteria</taxon>
        <taxon>Pseudomonadati</taxon>
        <taxon>Pseudomonadota</taxon>
        <taxon>Gammaproteobacteria</taxon>
        <taxon>Enterobacterales</taxon>
        <taxon>Morganellaceae</taxon>
        <taxon>Xenorhabdus</taxon>
    </lineage>
</organism>
<evidence type="ECO:0000313" key="5">
    <source>
        <dbReference type="Proteomes" id="UP000225433"/>
    </source>
</evidence>
<gene>
    <name evidence="1" type="ORF">A9255_00675</name>
    <name evidence="3" type="ORF">Xhom_02971</name>
    <name evidence="2" type="ORF">Xhom_04946</name>
</gene>
<proteinExistence type="predicted"/>
<dbReference type="KEGG" id="xho:A9255_00675"/>
<reference evidence="2 5" key="2">
    <citation type="journal article" date="2017" name="Nat. Microbiol.">
        <title>Natural product diversity associated with the nematode symbionts Photorhabdus and Xenorhabdus.</title>
        <authorList>
            <person name="Tobias N.J."/>
            <person name="Wolff H."/>
            <person name="Djahanschiri B."/>
            <person name="Grundmann F."/>
            <person name="Kronenwerth M."/>
            <person name="Shi Y.M."/>
            <person name="Simonyi S."/>
            <person name="Grun P."/>
            <person name="Shapiro-Ilan D."/>
            <person name="Pidot S.J."/>
            <person name="Stinear T.P."/>
            <person name="Ebersberger I."/>
            <person name="Bode H.B."/>
        </authorList>
    </citation>
    <scope>NUCLEOTIDE SEQUENCE [LARGE SCALE GENOMIC DNA]</scope>
    <source>
        <strain evidence="2 5">DSM 17903</strain>
    </source>
</reference>
<reference evidence="1 4" key="1">
    <citation type="submission" date="2016-06" db="EMBL/GenBank/DDBJ databases">
        <title>Bacterial characters and pathogenicity of Xenorhabdus hominickii from an entomopathogenic nematode, Steinernema monticolum.</title>
        <authorList>
            <person name="Park Y."/>
            <person name="Kim Y."/>
        </authorList>
    </citation>
    <scope>NUCLEOTIDE SEQUENCE [LARGE SCALE GENOMIC DNA]</scope>
    <source>
        <strain evidence="1 4">ANU1</strain>
    </source>
</reference>
<dbReference type="Proteomes" id="UP000225433">
    <property type="component" value="Unassembled WGS sequence"/>
</dbReference>
<dbReference type="OrthoDB" id="6447568at2"/>
<keyword evidence="4" id="KW-1185">Reference proteome</keyword>
<sequence>MTNSDSRREAFEKFITIEFHYYKNGLDKYDDGTYINMSIQNYWEVFQAGCKENRKNKEELTETEQIWLKKSQYHLLKCPSKRLGFYCIGGREIVLFDANKYPEIHNLIN</sequence>
<protein>
    <submittedName>
        <fullName evidence="2">Uncharacterized protein</fullName>
    </submittedName>
</protein>
<name>A0A2G0PWK5_XENHO</name>
<dbReference type="Proteomes" id="UP000094600">
    <property type="component" value="Chromosome"/>
</dbReference>
<dbReference type="EMBL" id="CP016176">
    <property type="protein sequence ID" value="AOM39259.1"/>
    <property type="molecule type" value="Genomic_DNA"/>
</dbReference>
<evidence type="ECO:0000313" key="2">
    <source>
        <dbReference type="EMBL" id="PHM51335.1"/>
    </source>
</evidence>
<evidence type="ECO:0000313" key="3">
    <source>
        <dbReference type="EMBL" id="PHM55001.1"/>
    </source>
</evidence>
<dbReference type="EMBL" id="NJAI01000004">
    <property type="protein sequence ID" value="PHM55001.1"/>
    <property type="molecule type" value="Genomic_DNA"/>
</dbReference>
<dbReference type="STRING" id="351679.A9255_00675"/>